<feature type="transmembrane region" description="Helical" evidence="5">
    <location>
        <begin position="309"/>
        <end position="329"/>
    </location>
</feature>
<name>A0A1V6RE32_9EURO</name>
<feature type="transmembrane region" description="Helical" evidence="5">
    <location>
        <begin position="212"/>
        <end position="234"/>
    </location>
</feature>
<feature type="transmembrane region" description="Helical" evidence="5">
    <location>
        <begin position="350"/>
        <end position="370"/>
    </location>
</feature>
<dbReference type="STRING" id="60172.A0A1V6RE32"/>
<dbReference type="GO" id="GO:0016020">
    <property type="term" value="C:membrane"/>
    <property type="evidence" value="ECO:0007669"/>
    <property type="project" value="UniProtKB-SubCell"/>
</dbReference>
<protein>
    <recommendedName>
        <fullName evidence="8">Major facilitator superfamily (MFS) profile domain-containing protein</fullName>
    </recommendedName>
</protein>
<keyword evidence="7" id="KW-1185">Reference proteome</keyword>
<dbReference type="InterPro" id="IPR036259">
    <property type="entry name" value="MFS_trans_sf"/>
</dbReference>
<keyword evidence="4 5" id="KW-0472">Membrane</keyword>
<feature type="transmembrane region" description="Helical" evidence="5">
    <location>
        <begin position="67"/>
        <end position="85"/>
    </location>
</feature>
<evidence type="ECO:0008006" key="8">
    <source>
        <dbReference type="Google" id="ProtNLM"/>
    </source>
</evidence>
<comment type="caution">
    <text evidence="6">The sequence shown here is derived from an EMBL/GenBank/DDBJ whole genome shotgun (WGS) entry which is preliminary data.</text>
</comment>
<dbReference type="GO" id="GO:0005351">
    <property type="term" value="F:carbohydrate:proton symporter activity"/>
    <property type="evidence" value="ECO:0007669"/>
    <property type="project" value="TreeGrafter"/>
</dbReference>
<evidence type="ECO:0000256" key="1">
    <source>
        <dbReference type="ARBA" id="ARBA00004141"/>
    </source>
</evidence>
<dbReference type="Proteomes" id="UP000191612">
    <property type="component" value="Unassembled WGS sequence"/>
</dbReference>
<dbReference type="PANTHER" id="PTHR48022">
    <property type="entry name" value="PLASTIDIC GLUCOSE TRANSPORTER 4"/>
    <property type="match status" value="1"/>
</dbReference>
<dbReference type="SUPFAM" id="SSF103473">
    <property type="entry name" value="MFS general substrate transporter"/>
    <property type="match status" value="1"/>
</dbReference>
<sequence length="451" mass="49170">MDQLISIVQFGSIGPLQPKSSKLTITLLVTACCIFAVTTGYDAGLMNGINMMPQYVDWFQLTTVTKSLSICSSYFGWFIAAIFMGPVVECTGRKGGIFISVILKLIGIALMASSQSVGMFIGGRIILGWAKGTAAIASATWLAETLPADAYHNREDEALQVLASIYSSGDITCPVATAQHWEILNAMRQEQESGKTLSYVEMVRTSNSRKRLILVVSVAVISMLAGNNIVSYYLGDMLTTAGLYNNHVQLQVTIVLNSWALVCAMSGTMLTDKIGRKTLCLSACIMMTIGLLLVGILTKFFGSGTHMPGVYATIAMIFVFQGSYSFGIAPITQLYPPEVLNYSIRANGMAVWTLVVNLCGLLSTLAMPIALEAIGWKMYMINGAWDALQAIFVALVWIETKNLSLEDIDRVIDGMPLNGVDPEGDYDNKDTKDPNQITEHEVKTTRVKRFF</sequence>
<dbReference type="AlphaFoldDB" id="A0A1V6RE32"/>
<dbReference type="Pfam" id="PF00083">
    <property type="entry name" value="Sugar_tr"/>
    <property type="match status" value="2"/>
</dbReference>
<proteinExistence type="predicted"/>
<evidence type="ECO:0000313" key="6">
    <source>
        <dbReference type="EMBL" id="OQD99436.1"/>
    </source>
</evidence>
<evidence type="ECO:0000256" key="3">
    <source>
        <dbReference type="ARBA" id="ARBA00022989"/>
    </source>
</evidence>
<evidence type="ECO:0000256" key="2">
    <source>
        <dbReference type="ARBA" id="ARBA00022692"/>
    </source>
</evidence>
<dbReference type="InterPro" id="IPR050360">
    <property type="entry name" value="MFS_Sugar_Transporters"/>
</dbReference>
<evidence type="ECO:0000256" key="5">
    <source>
        <dbReference type="SAM" id="Phobius"/>
    </source>
</evidence>
<dbReference type="Gene3D" id="1.20.1250.20">
    <property type="entry name" value="MFS general substrate transporter like domains"/>
    <property type="match status" value="2"/>
</dbReference>
<comment type="subcellular location">
    <subcellularLocation>
        <location evidence="1">Membrane</location>
        <topology evidence="1">Multi-pass membrane protein</topology>
    </subcellularLocation>
</comment>
<evidence type="ECO:0000256" key="4">
    <source>
        <dbReference type="ARBA" id="ARBA00023136"/>
    </source>
</evidence>
<feature type="transmembrane region" description="Helical" evidence="5">
    <location>
        <begin position="278"/>
        <end position="297"/>
    </location>
</feature>
<feature type="transmembrane region" description="Helical" evidence="5">
    <location>
        <begin position="254"/>
        <end position="271"/>
    </location>
</feature>
<reference evidence="7" key="1">
    <citation type="journal article" date="2017" name="Nat. Microbiol.">
        <title>Global analysis of biosynthetic gene clusters reveals vast potential of secondary metabolite production in Penicillium species.</title>
        <authorList>
            <person name="Nielsen J.C."/>
            <person name="Grijseels S."/>
            <person name="Prigent S."/>
            <person name="Ji B."/>
            <person name="Dainat J."/>
            <person name="Nielsen K.F."/>
            <person name="Frisvad J.C."/>
            <person name="Workman M."/>
            <person name="Nielsen J."/>
        </authorList>
    </citation>
    <scope>NUCLEOTIDE SEQUENCE [LARGE SCALE GENOMIC DNA]</scope>
    <source>
        <strain evidence="7">IBT 29525</strain>
    </source>
</reference>
<keyword evidence="3 5" id="KW-1133">Transmembrane helix</keyword>
<organism evidence="6 7">
    <name type="scientific">Penicillium solitum</name>
    <dbReference type="NCBI Taxonomy" id="60172"/>
    <lineage>
        <taxon>Eukaryota</taxon>
        <taxon>Fungi</taxon>
        <taxon>Dikarya</taxon>
        <taxon>Ascomycota</taxon>
        <taxon>Pezizomycotina</taxon>
        <taxon>Eurotiomycetes</taxon>
        <taxon>Eurotiomycetidae</taxon>
        <taxon>Eurotiales</taxon>
        <taxon>Aspergillaceae</taxon>
        <taxon>Penicillium</taxon>
    </lineage>
</organism>
<feature type="transmembrane region" description="Helical" evidence="5">
    <location>
        <begin position="97"/>
        <end position="121"/>
    </location>
</feature>
<keyword evidence="2 5" id="KW-0812">Transmembrane</keyword>
<accession>A0A1V6RE32</accession>
<dbReference type="PANTHER" id="PTHR48022:SF31">
    <property type="entry name" value="HEXOSE TRANSPORTER"/>
    <property type="match status" value="1"/>
</dbReference>
<evidence type="ECO:0000313" key="7">
    <source>
        <dbReference type="Proteomes" id="UP000191612"/>
    </source>
</evidence>
<feature type="transmembrane region" description="Helical" evidence="5">
    <location>
        <begin position="25"/>
        <end position="46"/>
    </location>
</feature>
<dbReference type="EMBL" id="MDYO01000006">
    <property type="protein sequence ID" value="OQD99436.1"/>
    <property type="molecule type" value="Genomic_DNA"/>
</dbReference>
<dbReference type="InterPro" id="IPR005828">
    <property type="entry name" value="MFS_sugar_transport-like"/>
</dbReference>
<gene>
    <name evidence="6" type="ORF">PENSOL_c006G08645</name>
</gene>